<evidence type="ECO:0000313" key="4">
    <source>
        <dbReference type="Proteomes" id="UP000250266"/>
    </source>
</evidence>
<dbReference type="PROSITE" id="PS50908">
    <property type="entry name" value="RWD"/>
    <property type="match status" value="1"/>
</dbReference>
<name>A0A8E2E5V8_9PEZI</name>
<gene>
    <name evidence="3" type="ORF">K432DRAFT_445033</name>
</gene>
<dbReference type="Gene3D" id="3.10.110.10">
    <property type="entry name" value="Ubiquitin Conjugating Enzyme"/>
    <property type="match status" value="1"/>
</dbReference>
<keyword evidence="4" id="KW-1185">Reference proteome</keyword>
<dbReference type="EMBL" id="KV745095">
    <property type="protein sequence ID" value="OCK77873.1"/>
    <property type="molecule type" value="Genomic_DNA"/>
</dbReference>
<dbReference type="Pfam" id="PF05773">
    <property type="entry name" value="RWD"/>
    <property type="match status" value="1"/>
</dbReference>
<dbReference type="OrthoDB" id="277175at2759"/>
<feature type="region of interest" description="Disordered" evidence="1">
    <location>
        <begin position="207"/>
        <end position="231"/>
    </location>
</feature>
<evidence type="ECO:0000259" key="2">
    <source>
        <dbReference type="PROSITE" id="PS50908"/>
    </source>
</evidence>
<dbReference type="InterPro" id="IPR040213">
    <property type="entry name" value="GIR2-like"/>
</dbReference>
<sequence length="268" mass="31001">MGIEEQREEREVLGSIFPDEITDVSETEYRIAIKLDVTNDDEDDSEPHLIRCYPNCLVSTDRVGPAAFWRMRSDIFRRQSNNKILATLVLQVQYPPDYPDKAPHLDLHAPPNAPKHKYLNIQDDKSNLLDSLTDTIEENMGMAMVFTLVSTLKDGAELLVSERQHAAQAMRDFEAAKAEEEENKKFHGTAVTRKSFLEWRDRFKREMAEEEQRKMEEKETEDKKKRVKEEKRMTGREIWEKGLAGKVEEDDEDTDGLLEGTAKVKIEA</sequence>
<organism evidence="3 4">
    <name type="scientific">Lepidopterella palustris CBS 459.81</name>
    <dbReference type="NCBI Taxonomy" id="1314670"/>
    <lineage>
        <taxon>Eukaryota</taxon>
        <taxon>Fungi</taxon>
        <taxon>Dikarya</taxon>
        <taxon>Ascomycota</taxon>
        <taxon>Pezizomycotina</taxon>
        <taxon>Dothideomycetes</taxon>
        <taxon>Pleosporomycetidae</taxon>
        <taxon>Mytilinidiales</taxon>
        <taxon>Argynnaceae</taxon>
        <taxon>Lepidopterella</taxon>
    </lineage>
</organism>
<reference evidence="3 4" key="1">
    <citation type="journal article" date="2016" name="Nat. Commun.">
        <title>Ectomycorrhizal ecology is imprinted in the genome of the dominant symbiotic fungus Cenococcum geophilum.</title>
        <authorList>
            <consortium name="DOE Joint Genome Institute"/>
            <person name="Peter M."/>
            <person name="Kohler A."/>
            <person name="Ohm R.A."/>
            <person name="Kuo A."/>
            <person name="Krutzmann J."/>
            <person name="Morin E."/>
            <person name="Arend M."/>
            <person name="Barry K.W."/>
            <person name="Binder M."/>
            <person name="Choi C."/>
            <person name="Clum A."/>
            <person name="Copeland A."/>
            <person name="Grisel N."/>
            <person name="Haridas S."/>
            <person name="Kipfer T."/>
            <person name="LaButti K."/>
            <person name="Lindquist E."/>
            <person name="Lipzen A."/>
            <person name="Maire R."/>
            <person name="Meier B."/>
            <person name="Mihaltcheva S."/>
            <person name="Molinier V."/>
            <person name="Murat C."/>
            <person name="Poggeler S."/>
            <person name="Quandt C.A."/>
            <person name="Sperisen C."/>
            <person name="Tritt A."/>
            <person name="Tisserant E."/>
            <person name="Crous P.W."/>
            <person name="Henrissat B."/>
            <person name="Nehls U."/>
            <person name="Egli S."/>
            <person name="Spatafora J.W."/>
            <person name="Grigoriev I.V."/>
            <person name="Martin F.M."/>
        </authorList>
    </citation>
    <scope>NUCLEOTIDE SEQUENCE [LARGE SCALE GENOMIC DNA]</scope>
    <source>
        <strain evidence="3 4">CBS 459.81</strain>
    </source>
</reference>
<accession>A0A8E2E5V8</accession>
<feature type="region of interest" description="Disordered" evidence="1">
    <location>
        <begin position="243"/>
        <end position="268"/>
    </location>
</feature>
<proteinExistence type="predicted"/>
<feature type="domain" description="RWD" evidence="2">
    <location>
        <begin position="8"/>
        <end position="159"/>
    </location>
</feature>
<protein>
    <submittedName>
        <fullName evidence="3">RWD-domain-containing protein</fullName>
    </submittedName>
</protein>
<dbReference type="InterPro" id="IPR016135">
    <property type="entry name" value="UBQ-conjugating_enzyme/RWD"/>
</dbReference>
<evidence type="ECO:0000313" key="3">
    <source>
        <dbReference type="EMBL" id="OCK77873.1"/>
    </source>
</evidence>
<dbReference type="PANTHER" id="PTHR12292">
    <property type="entry name" value="RWD DOMAIN-CONTAINING PROTEIN"/>
    <property type="match status" value="1"/>
</dbReference>
<dbReference type="Proteomes" id="UP000250266">
    <property type="component" value="Unassembled WGS sequence"/>
</dbReference>
<dbReference type="AlphaFoldDB" id="A0A8E2E5V8"/>
<dbReference type="SMART" id="SM00591">
    <property type="entry name" value="RWD"/>
    <property type="match status" value="1"/>
</dbReference>
<evidence type="ECO:0000256" key="1">
    <source>
        <dbReference type="SAM" id="MobiDB-lite"/>
    </source>
</evidence>
<dbReference type="SUPFAM" id="SSF54495">
    <property type="entry name" value="UBC-like"/>
    <property type="match status" value="1"/>
</dbReference>
<dbReference type="InterPro" id="IPR006575">
    <property type="entry name" value="RWD_dom"/>
</dbReference>
<dbReference type="CDD" id="cd23823">
    <property type="entry name" value="RWD_GCN2"/>
    <property type="match status" value="1"/>
</dbReference>